<keyword evidence="2 8" id="KW-0812">Transmembrane</keyword>
<feature type="transmembrane region" description="Helical" evidence="8">
    <location>
        <begin position="244"/>
        <end position="268"/>
    </location>
</feature>
<keyword evidence="7" id="KW-0807">Transducer</keyword>
<dbReference type="SUPFAM" id="SSF81321">
    <property type="entry name" value="Family A G protein-coupled receptor-like"/>
    <property type="match status" value="1"/>
</dbReference>
<dbReference type="PROSITE" id="PS50262">
    <property type="entry name" value="G_PROTEIN_RECEP_F1_2"/>
    <property type="match status" value="1"/>
</dbReference>
<evidence type="ECO:0000256" key="7">
    <source>
        <dbReference type="ARBA" id="ARBA00023224"/>
    </source>
</evidence>
<dbReference type="AlphaFoldDB" id="A0A914BN54"/>
<dbReference type="EnsemblMetazoa" id="XM_038221233.1">
    <property type="protein sequence ID" value="XP_038077161.1"/>
    <property type="gene ID" value="LOC119745007"/>
</dbReference>
<protein>
    <recommendedName>
        <fullName evidence="9">G-protein coupled receptors family 1 profile domain-containing protein</fullName>
    </recommendedName>
</protein>
<dbReference type="InterPro" id="IPR000276">
    <property type="entry name" value="GPCR_Rhodpsn"/>
</dbReference>
<reference evidence="10" key="1">
    <citation type="submission" date="2022-11" db="UniProtKB">
        <authorList>
            <consortium name="EnsemblMetazoa"/>
        </authorList>
    </citation>
    <scope>IDENTIFICATION</scope>
</reference>
<evidence type="ECO:0000256" key="2">
    <source>
        <dbReference type="ARBA" id="ARBA00022692"/>
    </source>
</evidence>
<feature type="domain" description="G-protein coupled receptors family 1 profile" evidence="9">
    <location>
        <begin position="52"/>
        <end position="296"/>
    </location>
</feature>
<dbReference type="GeneID" id="119745007"/>
<evidence type="ECO:0000259" key="9">
    <source>
        <dbReference type="PROSITE" id="PS50262"/>
    </source>
</evidence>
<dbReference type="Proteomes" id="UP000887568">
    <property type="component" value="Unplaced"/>
</dbReference>
<feature type="transmembrane region" description="Helical" evidence="8">
    <location>
        <begin position="172"/>
        <end position="194"/>
    </location>
</feature>
<evidence type="ECO:0000256" key="3">
    <source>
        <dbReference type="ARBA" id="ARBA00022989"/>
    </source>
</evidence>
<evidence type="ECO:0000256" key="4">
    <source>
        <dbReference type="ARBA" id="ARBA00023040"/>
    </source>
</evidence>
<dbReference type="PANTHER" id="PTHR24243:SF208">
    <property type="entry name" value="PYROKININ-1 RECEPTOR"/>
    <property type="match status" value="1"/>
</dbReference>
<dbReference type="OMA" id="VHATLMI"/>
<dbReference type="Gene3D" id="1.20.1070.10">
    <property type="entry name" value="Rhodopsin 7-helix transmembrane proteins"/>
    <property type="match status" value="1"/>
</dbReference>
<evidence type="ECO:0000256" key="8">
    <source>
        <dbReference type="SAM" id="Phobius"/>
    </source>
</evidence>
<comment type="subcellular location">
    <subcellularLocation>
        <location evidence="1">Membrane</location>
        <topology evidence="1">Multi-pass membrane protein</topology>
    </subcellularLocation>
</comment>
<feature type="transmembrane region" description="Helical" evidence="8">
    <location>
        <begin position="200"/>
        <end position="224"/>
    </location>
</feature>
<dbReference type="GO" id="GO:0005886">
    <property type="term" value="C:plasma membrane"/>
    <property type="evidence" value="ECO:0007669"/>
    <property type="project" value="TreeGrafter"/>
</dbReference>
<dbReference type="InterPro" id="IPR017452">
    <property type="entry name" value="GPCR_Rhodpsn_7TM"/>
</dbReference>
<keyword evidence="4" id="KW-0297">G-protein coupled receptor</keyword>
<dbReference type="CDD" id="cd00637">
    <property type="entry name" value="7tm_classA_rhodopsin-like"/>
    <property type="match status" value="1"/>
</dbReference>
<dbReference type="Pfam" id="PF00001">
    <property type="entry name" value="7tm_1"/>
    <property type="match status" value="1"/>
</dbReference>
<evidence type="ECO:0000256" key="5">
    <source>
        <dbReference type="ARBA" id="ARBA00023136"/>
    </source>
</evidence>
<proteinExistence type="predicted"/>
<feature type="transmembrane region" description="Helical" evidence="8">
    <location>
        <begin position="126"/>
        <end position="151"/>
    </location>
</feature>
<evidence type="ECO:0000313" key="11">
    <source>
        <dbReference type="Proteomes" id="UP000887568"/>
    </source>
</evidence>
<feature type="transmembrane region" description="Helical" evidence="8">
    <location>
        <begin position="73"/>
        <end position="93"/>
    </location>
</feature>
<keyword evidence="11" id="KW-1185">Reference proteome</keyword>
<name>A0A914BN54_PATMI</name>
<keyword evidence="3 8" id="KW-1133">Transmembrane helix</keyword>
<evidence type="ECO:0000313" key="10">
    <source>
        <dbReference type="EnsemblMetazoa" id="XP_038077161.1"/>
    </source>
</evidence>
<dbReference type="OrthoDB" id="5967898at2759"/>
<accession>A0A914BN54</accession>
<organism evidence="10 11">
    <name type="scientific">Patiria miniata</name>
    <name type="common">Bat star</name>
    <name type="synonym">Asterina miniata</name>
    <dbReference type="NCBI Taxonomy" id="46514"/>
    <lineage>
        <taxon>Eukaryota</taxon>
        <taxon>Metazoa</taxon>
        <taxon>Echinodermata</taxon>
        <taxon>Eleutherozoa</taxon>
        <taxon>Asterozoa</taxon>
        <taxon>Asteroidea</taxon>
        <taxon>Valvatacea</taxon>
        <taxon>Valvatida</taxon>
        <taxon>Asterinidae</taxon>
        <taxon>Patiria</taxon>
    </lineage>
</organism>
<dbReference type="PANTHER" id="PTHR24243">
    <property type="entry name" value="G-PROTEIN COUPLED RECEPTOR"/>
    <property type="match status" value="1"/>
</dbReference>
<dbReference type="GO" id="GO:0004930">
    <property type="term" value="F:G protein-coupled receptor activity"/>
    <property type="evidence" value="ECO:0007669"/>
    <property type="project" value="UniProtKB-KW"/>
</dbReference>
<evidence type="ECO:0000256" key="1">
    <source>
        <dbReference type="ARBA" id="ARBA00004141"/>
    </source>
</evidence>
<keyword evidence="5 8" id="KW-0472">Membrane</keyword>
<dbReference type="RefSeq" id="XP_038077161.1">
    <property type="nucleotide sequence ID" value="XM_038221233.1"/>
</dbReference>
<feature type="transmembrane region" description="Helical" evidence="8">
    <location>
        <begin position="37"/>
        <end position="61"/>
    </location>
</feature>
<keyword evidence="6" id="KW-0675">Receptor</keyword>
<dbReference type="PRINTS" id="PR00237">
    <property type="entry name" value="GPCRRHODOPSN"/>
</dbReference>
<sequence>MSSEVMNASNANLSQYALGNISTTPILSYYGAGELTVAGVIVVVLFPVGLLSNCSFLFVVLCIRSMRTPFNTFLSNLAVAEISLLTLVLVRTLTAGNNETEETFSGSNETEETFPENTDEDGTFPIIVFAMMGACFASNLFVTVAAAERYLAVCAPMKYVLIARDQRRAVKISLGVWLADGIYVALFALTVHLFDRQIKIALFVLYVVIFLTILVADSFFYLSILKRLRKRPSSVHQRRIVIKLAATALVIYANATVHATLMITMHLIHTEIGSSIVRNVFLLSKVMTSTISPLVHGFLSLDLHELSAKIVFRSCCQREP</sequence>
<evidence type="ECO:0000256" key="6">
    <source>
        <dbReference type="ARBA" id="ARBA00023170"/>
    </source>
</evidence>